<feature type="chain" id="PRO_5024987117" description="Tripartite tricarboxylate transporter family receptor" evidence="2">
    <location>
        <begin position="32"/>
        <end position="340"/>
    </location>
</feature>
<dbReference type="AlphaFoldDB" id="A0A5S9P1I2"/>
<gene>
    <name evidence="3" type="ORF">STARVERO_02085</name>
</gene>
<protein>
    <recommendedName>
        <fullName evidence="5">Tripartite tricarboxylate transporter family receptor</fullName>
    </recommendedName>
</protein>
<evidence type="ECO:0000256" key="2">
    <source>
        <dbReference type="SAM" id="SignalP"/>
    </source>
</evidence>
<feature type="signal peptide" evidence="2">
    <location>
        <begin position="1"/>
        <end position="31"/>
    </location>
</feature>
<comment type="similarity">
    <text evidence="1">Belongs to the UPF0065 (bug) family.</text>
</comment>
<evidence type="ECO:0008006" key="5">
    <source>
        <dbReference type="Google" id="ProtNLM"/>
    </source>
</evidence>
<dbReference type="Gene3D" id="3.40.190.150">
    <property type="entry name" value="Bordetella uptake gene, domain 1"/>
    <property type="match status" value="1"/>
</dbReference>
<dbReference type="Proteomes" id="UP000433050">
    <property type="component" value="Unassembled WGS sequence"/>
</dbReference>
<keyword evidence="4" id="KW-1185">Reference proteome</keyword>
<dbReference type="Gene3D" id="3.40.190.10">
    <property type="entry name" value="Periplasmic binding protein-like II"/>
    <property type="match status" value="1"/>
</dbReference>
<keyword evidence="2" id="KW-0732">Signal</keyword>
<dbReference type="PANTHER" id="PTHR42928:SF1">
    <property type="entry name" value="BLR4371 PROTEIN"/>
    <property type="match status" value="1"/>
</dbReference>
<dbReference type="PANTHER" id="PTHR42928">
    <property type="entry name" value="TRICARBOXYLATE-BINDING PROTEIN"/>
    <property type="match status" value="1"/>
</dbReference>
<reference evidence="3 4" key="1">
    <citation type="submission" date="2019-12" db="EMBL/GenBank/DDBJ databases">
        <authorList>
            <person name="Reyes-Prieto M."/>
        </authorList>
    </citation>
    <scope>NUCLEOTIDE SEQUENCE [LARGE SCALE GENOMIC DNA]</scope>
    <source>
        <strain evidence="3">HF14-78462</strain>
    </source>
</reference>
<organism evidence="3 4">
    <name type="scientific">Starkeya nomas</name>
    <dbReference type="NCBI Taxonomy" id="2666134"/>
    <lineage>
        <taxon>Bacteria</taxon>
        <taxon>Pseudomonadati</taxon>
        <taxon>Pseudomonadota</taxon>
        <taxon>Alphaproteobacteria</taxon>
        <taxon>Hyphomicrobiales</taxon>
        <taxon>Xanthobacteraceae</taxon>
        <taxon>Starkeya</taxon>
    </lineage>
</organism>
<dbReference type="PIRSF" id="PIRSF017082">
    <property type="entry name" value="YflP"/>
    <property type="match status" value="1"/>
</dbReference>
<dbReference type="InterPro" id="IPR042100">
    <property type="entry name" value="Bug_dom1"/>
</dbReference>
<evidence type="ECO:0000313" key="3">
    <source>
        <dbReference type="EMBL" id="CAA0097040.1"/>
    </source>
</evidence>
<dbReference type="CDD" id="cd07012">
    <property type="entry name" value="PBP2_Bug_TTT"/>
    <property type="match status" value="1"/>
</dbReference>
<name>A0A5S9P1I2_9HYPH</name>
<dbReference type="EMBL" id="CACSAS010000001">
    <property type="protein sequence ID" value="CAA0097040.1"/>
    <property type="molecule type" value="Genomic_DNA"/>
</dbReference>
<dbReference type="Pfam" id="PF03401">
    <property type="entry name" value="TctC"/>
    <property type="match status" value="1"/>
</dbReference>
<proteinExistence type="inferred from homology"/>
<accession>A0A5S9P1I2</accession>
<dbReference type="InterPro" id="IPR005064">
    <property type="entry name" value="BUG"/>
</dbReference>
<dbReference type="RefSeq" id="WP_159598808.1">
    <property type="nucleotide sequence ID" value="NZ_CACSAS010000001.1"/>
</dbReference>
<sequence>MFESLVSKRAAVLAVCLSGLALSPAISPAFAAWQPTKPIEIIVPAGAGGASDQMARMMQAAIQNNKLSPTPVVVTLKGGANGGEGLMDMLASAGDPYKMVISNSAIYTLPLANKLPFDWRKLTPISILAFDNFVLWVNANAPYANAQEFLAAVKKEPAGSFKLGGTGSKREDHILAAAVERIAGVKFSYIPYKSGGEAATQLVGDHIKANVNNPSENIAVWRAGQVKALCVFDNEPMNYEAKVTADLSWKDIPTCKSQGVDFQWIMLRGVFLPSGVTPDQVAFYQELLGKLVETTEFKEYLEKQALKPSDLKGEEMVKFLEKDEALYKDLMTQSGFVATN</sequence>
<evidence type="ECO:0000256" key="1">
    <source>
        <dbReference type="ARBA" id="ARBA00006987"/>
    </source>
</evidence>
<evidence type="ECO:0000313" key="4">
    <source>
        <dbReference type="Proteomes" id="UP000433050"/>
    </source>
</evidence>